<comment type="caution">
    <text evidence="2">The sequence shown here is derived from an EMBL/GenBank/DDBJ whole genome shotgun (WGS) entry which is preliminary data.</text>
</comment>
<evidence type="ECO:0000256" key="1">
    <source>
        <dbReference type="SAM" id="MobiDB-lite"/>
    </source>
</evidence>
<name>A0A8X7T2B1_9BASI</name>
<keyword evidence="3" id="KW-1185">Reference proteome</keyword>
<gene>
    <name evidence="2" type="ORF">A4X09_0g6327</name>
</gene>
<dbReference type="Proteomes" id="UP000078113">
    <property type="component" value="Unassembled WGS sequence"/>
</dbReference>
<feature type="compositionally biased region" description="Acidic residues" evidence="1">
    <location>
        <begin position="60"/>
        <end position="84"/>
    </location>
</feature>
<evidence type="ECO:0000313" key="3">
    <source>
        <dbReference type="Proteomes" id="UP000078113"/>
    </source>
</evidence>
<reference evidence="2" key="2">
    <citation type="journal article" date="2019" name="IMA Fungus">
        <title>Genome sequencing and comparison of five Tilletia species to identify candidate genes for the detection of regulated species infecting wheat.</title>
        <authorList>
            <person name="Nguyen H.D.T."/>
            <person name="Sultana T."/>
            <person name="Kesanakurti P."/>
            <person name="Hambleton S."/>
        </authorList>
    </citation>
    <scope>NUCLEOTIDE SEQUENCE</scope>
    <source>
        <strain evidence="2">DAOMC 236422</strain>
    </source>
</reference>
<feature type="region of interest" description="Disordered" evidence="1">
    <location>
        <begin position="59"/>
        <end position="84"/>
    </location>
</feature>
<proteinExistence type="predicted"/>
<protein>
    <submittedName>
        <fullName evidence="2">Uncharacterized protein</fullName>
    </submittedName>
</protein>
<dbReference type="EMBL" id="LWDG02000395">
    <property type="protein sequence ID" value="KAE8266021.1"/>
    <property type="molecule type" value="Genomic_DNA"/>
</dbReference>
<evidence type="ECO:0000313" key="2">
    <source>
        <dbReference type="EMBL" id="KAE8266021.1"/>
    </source>
</evidence>
<reference evidence="2" key="1">
    <citation type="submission" date="2016-04" db="EMBL/GenBank/DDBJ databases">
        <authorList>
            <person name="Nguyen H.D."/>
            <person name="Samba Siva P."/>
            <person name="Cullis J."/>
            <person name="Levesque C.A."/>
            <person name="Hambleton S."/>
        </authorList>
    </citation>
    <scope>NUCLEOTIDE SEQUENCE</scope>
    <source>
        <strain evidence="2">DAOMC 236422</strain>
    </source>
</reference>
<sequence>MARSGAVTAHGQGAGHHGRVGARGVSYLMLMPRITLHEAAYEELDDALYAVEVLDAVWSSEEESSDEEDLSSSSDEENLSADEDSFSADLDACRAALVEEYMFVASNRYLSPRQSVLRTGALVEILFENKIQ</sequence>
<organism evidence="2 3">
    <name type="scientific">Tilletia walkeri</name>
    <dbReference type="NCBI Taxonomy" id="117179"/>
    <lineage>
        <taxon>Eukaryota</taxon>
        <taxon>Fungi</taxon>
        <taxon>Dikarya</taxon>
        <taxon>Basidiomycota</taxon>
        <taxon>Ustilaginomycotina</taxon>
        <taxon>Exobasidiomycetes</taxon>
        <taxon>Tilletiales</taxon>
        <taxon>Tilletiaceae</taxon>
        <taxon>Tilletia</taxon>
    </lineage>
</organism>
<accession>A0A8X7T2B1</accession>
<dbReference type="AlphaFoldDB" id="A0A8X7T2B1"/>